<feature type="domain" description="MHD" evidence="1">
    <location>
        <begin position="69"/>
        <end position="317"/>
    </location>
</feature>
<dbReference type="AlphaFoldDB" id="A0A7S0T9Z2"/>
<dbReference type="Pfam" id="PF00928">
    <property type="entry name" value="Adap_comp_sub"/>
    <property type="match status" value="1"/>
</dbReference>
<gene>
    <name evidence="2" type="ORF">PDEL0327_LOCUS1604</name>
</gene>
<proteinExistence type="predicted"/>
<name>A0A7S0T9Z2_9STRA</name>
<sequence length="317" mass="34270">MEDFSNKFEAEAAATADSDTFDPFGIGVVATESNASDTSPKAASTNGFAAADDTKSSYSAKSNASLPPKVTVKFMIEEEVSSIAHLSNVNEGSSDVQIEGKVLAQVVSSDASKNIPFCLTASSDSQETVDIIPDGTYAKKDSDATTVNIPKETLEFVNLGTYRISQSMEHMPLLLEQKVVRSKSNIQIAIQVRSKLSNPDDLHDFSIALYIPKKVDGKSVSDVTGDGNFDLWKRCITWEKTTLPKGQSFMVSAKCEVSSTADLAEEDEDLNFPVMMRCRSKDQMSSLRLQAVEANGHAASVSSSVAGKSYRIVHRLK</sequence>
<dbReference type="InterPro" id="IPR036168">
    <property type="entry name" value="AP2_Mu_C_sf"/>
</dbReference>
<dbReference type="EMBL" id="HBFG01002127">
    <property type="protein sequence ID" value="CAD8730111.1"/>
    <property type="molecule type" value="Transcribed_RNA"/>
</dbReference>
<accession>A0A7S0T9Z2</accession>
<evidence type="ECO:0000259" key="1">
    <source>
        <dbReference type="PROSITE" id="PS51072"/>
    </source>
</evidence>
<dbReference type="PROSITE" id="PS51072">
    <property type="entry name" value="MHD"/>
    <property type="match status" value="1"/>
</dbReference>
<protein>
    <recommendedName>
        <fullName evidence="1">MHD domain-containing protein</fullName>
    </recommendedName>
</protein>
<dbReference type="Gene3D" id="2.60.40.1170">
    <property type="entry name" value="Mu homology domain, subdomain B"/>
    <property type="match status" value="2"/>
</dbReference>
<evidence type="ECO:0000313" key="2">
    <source>
        <dbReference type="EMBL" id="CAD8730111.1"/>
    </source>
</evidence>
<organism evidence="2">
    <name type="scientific">Pseudo-nitzschia delicatissima</name>
    <dbReference type="NCBI Taxonomy" id="44447"/>
    <lineage>
        <taxon>Eukaryota</taxon>
        <taxon>Sar</taxon>
        <taxon>Stramenopiles</taxon>
        <taxon>Ochrophyta</taxon>
        <taxon>Bacillariophyta</taxon>
        <taxon>Bacillariophyceae</taxon>
        <taxon>Bacillariophycidae</taxon>
        <taxon>Bacillariales</taxon>
        <taxon>Bacillariaceae</taxon>
        <taxon>Pseudo-nitzschia</taxon>
    </lineage>
</organism>
<dbReference type="SUPFAM" id="SSF49447">
    <property type="entry name" value="Second domain of Mu2 adaptin subunit (ap50) of ap2 adaptor"/>
    <property type="match status" value="1"/>
</dbReference>
<dbReference type="InterPro" id="IPR028565">
    <property type="entry name" value="MHD"/>
</dbReference>
<reference evidence="2" key="1">
    <citation type="submission" date="2021-01" db="EMBL/GenBank/DDBJ databases">
        <authorList>
            <person name="Corre E."/>
            <person name="Pelletier E."/>
            <person name="Niang G."/>
            <person name="Scheremetjew M."/>
            <person name="Finn R."/>
            <person name="Kale V."/>
            <person name="Holt S."/>
            <person name="Cochrane G."/>
            <person name="Meng A."/>
            <person name="Brown T."/>
            <person name="Cohen L."/>
        </authorList>
    </citation>
    <scope>NUCLEOTIDE SEQUENCE</scope>
    <source>
        <strain evidence="2">B596</strain>
    </source>
</reference>